<evidence type="ECO:0000256" key="1">
    <source>
        <dbReference type="SAM" id="MobiDB-lite"/>
    </source>
</evidence>
<proteinExistence type="predicted"/>
<protein>
    <submittedName>
        <fullName evidence="3">Uncharacterized protein</fullName>
    </submittedName>
</protein>
<dbReference type="GeneID" id="25335332"/>
<dbReference type="Proteomes" id="UP000030763">
    <property type="component" value="Unassembled WGS sequence"/>
</dbReference>
<dbReference type="AlphaFoldDB" id="U6M6H7"/>
<accession>U6M6H7</accession>
<keyword evidence="2" id="KW-1133">Transmembrane helix</keyword>
<dbReference type="RefSeq" id="XP_013334687.1">
    <property type="nucleotide sequence ID" value="XM_013479233.1"/>
</dbReference>
<dbReference type="EMBL" id="HG719449">
    <property type="protein sequence ID" value="CDJ58039.1"/>
    <property type="molecule type" value="Genomic_DNA"/>
</dbReference>
<dbReference type="OrthoDB" id="347904at2759"/>
<name>U6M6H7_EIMMA</name>
<evidence type="ECO:0000313" key="3">
    <source>
        <dbReference type="EMBL" id="CDJ58039.1"/>
    </source>
</evidence>
<feature type="transmembrane region" description="Helical" evidence="2">
    <location>
        <begin position="20"/>
        <end position="37"/>
    </location>
</feature>
<reference evidence="3" key="1">
    <citation type="submission" date="2013-10" db="EMBL/GenBank/DDBJ databases">
        <title>Genomic analysis of the causative agents of coccidiosis in chickens.</title>
        <authorList>
            <person name="Reid A.J."/>
            <person name="Blake D."/>
            <person name="Billington K."/>
            <person name="Browne H."/>
            <person name="Dunn M."/>
            <person name="Hung S."/>
            <person name="Kawahara F."/>
            <person name="Miranda-Saavedra D."/>
            <person name="Mourier T."/>
            <person name="Nagra H."/>
            <person name="Otto T.D."/>
            <person name="Rawlings N."/>
            <person name="Sanchez A."/>
            <person name="Sanders M."/>
            <person name="Subramaniam C."/>
            <person name="Tay Y."/>
            <person name="Dear P."/>
            <person name="Doerig C."/>
            <person name="Gruber A."/>
            <person name="Parkinson J."/>
            <person name="Shirley M."/>
            <person name="Wan K.L."/>
            <person name="Berriman M."/>
            <person name="Tomley F."/>
            <person name="Pain A."/>
        </authorList>
    </citation>
    <scope>NUCLEOTIDE SEQUENCE [LARGE SCALE GENOMIC DNA]</scope>
    <source>
        <strain evidence="3">Weybridge</strain>
    </source>
</reference>
<reference evidence="3" key="2">
    <citation type="submission" date="2013-10" db="EMBL/GenBank/DDBJ databases">
        <authorList>
            <person name="Aslett M."/>
        </authorList>
    </citation>
    <scope>NUCLEOTIDE SEQUENCE [LARGE SCALE GENOMIC DNA]</scope>
    <source>
        <strain evidence="3">Weybridge</strain>
    </source>
</reference>
<keyword evidence="4" id="KW-1185">Reference proteome</keyword>
<evidence type="ECO:0000313" key="4">
    <source>
        <dbReference type="Proteomes" id="UP000030763"/>
    </source>
</evidence>
<keyword evidence="2" id="KW-0472">Membrane</keyword>
<keyword evidence="2" id="KW-0812">Transmembrane</keyword>
<sequence length="207" mass="22818">MNVGARIFGAQFGIYTFKSYLPIIAAVIVAAVVGEIAHNARMKRRQIEEFQRLSRLRRLVRRQRKRRDLALLKAREKARRAAARMAAHAHPHYTYVGRTHGHDVWRLTPTASAGPTRHPPPRIGATIRYGGGMPSAHYFKTDEELDQAAQTKESEGAASPAARMAPLRDKTGLQVMSRTEAETKKGDAAEVTDSTPTPPVAAATETT</sequence>
<feature type="region of interest" description="Disordered" evidence="1">
    <location>
        <begin position="146"/>
        <end position="207"/>
    </location>
</feature>
<feature type="compositionally biased region" description="Basic and acidic residues" evidence="1">
    <location>
        <begin position="179"/>
        <end position="188"/>
    </location>
</feature>
<dbReference type="VEuPathDB" id="ToxoDB:EMWEY_00013460"/>
<gene>
    <name evidence="3" type="ORF">EMWEY_00013460</name>
</gene>
<organism evidence="3 4">
    <name type="scientific">Eimeria maxima</name>
    <name type="common">Coccidian parasite</name>
    <dbReference type="NCBI Taxonomy" id="5804"/>
    <lineage>
        <taxon>Eukaryota</taxon>
        <taxon>Sar</taxon>
        <taxon>Alveolata</taxon>
        <taxon>Apicomplexa</taxon>
        <taxon>Conoidasida</taxon>
        <taxon>Coccidia</taxon>
        <taxon>Eucoccidiorida</taxon>
        <taxon>Eimeriorina</taxon>
        <taxon>Eimeriidae</taxon>
        <taxon>Eimeria</taxon>
    </lineage>
</organism>
<evidence type="ECO:0000256" key="2">
    <source>
        <dbReference type="SAM" id="Phobius"/>
    </source>
</evidence>